<keyword evidence="5 8" id="KW-0863">Zinc-finger</keyword>
<feature type="region of interest" description="Disordered" evidence="9">
    <location>
        <begin position="1"/>
        <end position="43"/>
    </location>
</feature>
<dbReference type="Proteomes" id="UP000694388">
    <property type="component" value="Unplaced"/>
</dbReference>
<dbReference type="InterPro" id="IPR043359">
    <property type="entry name" value="GLI-like"/>
</dbReference>
<evidence type="ECO:0000256" key="1">
    <source>
        <dbReference type="ARBA" id="ARBA00004123"/>
    </source>
</evidence>
<dbReference type="Gene3D" id="3.30.160.60">
    <property type="entry name" value="Classic Zinc Finger"/>
    <property type="match status" value="2"/>
</dbReference>
<evidence type="ECO:0000256" key="9">
    <source>
        <dbReference type="SAM" id="MobiDB-lite"/>
    </source>
</evidence>
<dbReference type="InterPro" id="IPR036236">
    <property type="entry name" value="Znf_C2H2_sf"/>
</dbReference>
<evidence type="ECO:0000256" key="2">
    <source>
        <dbReference type="ARBA" id="ARBA00010831"/>
    </source>
</evidence>
<keyword evidence="4" id="KW-0677">Repeat</keyword>
<protein>
    <recommendedName>
        <fullName evidence="10">C2H2-type domain-containing protein</fullName>
    </recommendedName>
</protein>
<dbReference type="GO" id="GO:0008270">
    <property type="term" value="F:zinc ion binding"/>
    <property type="evidence" value="ECO:0007669"/>
    <property type="project" value="UniProtKB-KW"/>
</dbReference>
<proteinExistence type="inferred from homology"/>
<evidence type="ECO:0000256" key="3">
    <source>
        <dbReference type="ARBA" id="ARBA00022723"/>
    </source>
</evidence>
<evidence type="ECO:0000313" key="11">
    <source>
        <dbReference type="Ensembl" id="ENSEBUP00000014948.1"/>
    </source>
</evidence>
<comment type="subcellular location">
    <subcellularLocation>
        <location evidence="1">Nucleus</location>
    </subcellularLocation>
</comment>
<dbReference type="GeneTree" id="ENSGT00940000156896"/>
<dbReference type="PROSITE" id="PS00028">
    <property type="entry name" value="ZINC_FINGER_C2H2_1"/>
    <property type="match status" value="1"/>
</dbReference>
<keyword evidence="6" id="KW-0862">Zinc</keyword>
<dbReference type="GO" id="GO:0005634">
    <property type="term" value="C:nucleus"/>
    <property type="evidence" value="ECO:0007669"/>
    <property type="project" value="UniProtKB-SubCell"/>
</dbReference>
<dbReference type="FunFam" id="3.30.160.60:FF:000031">
    <property type="entry name" value="GLI family zinc finger 3"/>
    <property type="match status" value="1"/>
</dbReference>
<keyword evidence="7" id="KW-0539">Nucleus</keyword>
<dbReference type="AlphaFoldDB" id="A0A8C4QHA9"/>
<dbReference type="Ensembl" id="ENSEBUT00000015524.1">
    <property type="protein sequence ID" value="ENSEBUP00000014948.1"/>
    <property type="gene ID" value="ENSEBUG00000009424.1"/>
</dbReference>
<dbReference type="PANTHER" id="PTHR45718:SF7">
    <property type="entry name" value="C2H2-TYPE DOMAIN-CONTAINING PROTEIN"/>
    <property type="match status" value="1"/>
</dbReference>
<keyword evidence="3" id="KW-0479">Metal-binding</keyword>
<evidence type="ECO:0000256" key="8">
    <source>
        <dbReference type="PROSITE-ProRule" id="PRU00042"/>
    </source>
</evidence>
<sequence length="424" mass="45410">MDPSGSGPGMQTLPPNSCLHGGQGQPSFPNMHRVPMAPSEHGRSCQAASQEISLASHLTVCIKQEWPFPYQSQVTLANTCPLQSSPHTIPSASTYVHQSGPCAYENSNCGGQSRCYSGAVCSMDVPYDASDIGVLIRTSPTSLAAYVNGAPRLPPMDVSPPAGTCGSLEAGDSEIPAGFGASGTEQGMPCLPLDMNFSYGDGGSCCNSGDTTDTGMGSIFGAYTDVKRFGPAQEYFDSGQPPPPYHVHRSPNDTCRETYRLGSGKPLTESANRSHHYIQSCGSVTPRSFDLCFTSDRPPAISSANIASPSQQNLLHHSNIGGQGGLSPLQLGPPLCQSPGVLLGSGSTSICHWHECRVVFQHQDELVRHIEKSHVEPRRGEEFTCLWSGCPRRNRPFNARYKLLIHMRVHSGEKPNKCTVSYIT</sequence>
<feature type="domain" description="C2H2-type" evidence="10">
    <location>
        <begin position="388"/>
        <end position="415"/>
    </location>
</feature>
<comment type="similarity">
    <text evidence="2">Belongs to the GLI C2H2-type zinc-finger protein family.</text>
</comment>
<evidence type="ECO:0000259" key="10">
    <source>
        <dbReference type="PROSITE" id="PS50157"/>
    </source>
</evidence>
<dbReference type="PANTHER" id="PTHR45718">
    <property type="entry name" value="TRANSCRIPTIONAL ACTIVATOR CUBITUS INTERRUPTUS"/>
    <property type="match status" value="1"/>
</dbReference>
<evidence type="ECO:0000256" key="5">
    <source>
        <dbReference type="ARBA" id="ARBA00022771"/>
    </source>
</evidence>
<evidence type="ECO:0000256" key="7">
    <source>
        <dbReference type="ARBA" id="ARBA00023242"/>
    </source>
</evidence>
<evidence type="ECO:0000313" key="12">
    <source>
        <dbReference type="Proteomes" id="UP000694388"/>
    </source>
</evidence>
<reference evidence="11" key="1">
    <citation type="submission" date="2025-05" db="UniProtKB">
        <authorList>
            <consortium name="Ensembl"/>
        </authorList>
    </citation>
    <scope>IDENTIFICATION</scope>
</reference>
<name>A0A8C4QHA9_EPTBU</name>
<dbReference type="GO" id="GO:0000978">
    <property type="term" value="F:RNA polymerase II cis-regulatory region sequence-specific DNA binding"/>
    <property type="evidence" value="ECO:0007669"/>
    <property type="project" value="TreeGrafter"/>
</dbReference>
<evidence type="ECO:0000256" key="6">
    <source>
        <dbReference type="ARBA" id="ARBA00022833"/>
    </source>
</evidence>
<dbReference type="Ensembl" id="ENSEBUT00000015515.1">
    <property type="protein sequence ID" value="ENSEBUP00000014938.1"/>
    <property type="gene ID" value="ENSEBUG00000009424.1"/>
</dbReference>
<organism evidence="11 12">
    <name type="scientific">Eptatretus burgeri</name>
    <name type="common">Inshore hagfish</name>
    <dbReference type="NCBI Taxonomy" id="7764"/>
    <lineage>
        <taxon>Eukaryota</taxon>
        <taxon>Metazoa</taxon>
        <taxon>Chordata</taxon>
        <taxon>Craniata</taxon>
        <taxon>Vertebrata</taxon>
        <taxon>Cyclostomata</taxon>
        <taxon>Myxini</taxon>
        <taxon>Myxiniformes</taxon>
        <taxon>Myxinidae</taxon>
        <taxon>Eptatretinae</taxon>
        <taxon>Eptatretus</taxon>
    </lineage>
</organism>
<dbReference type="GO" id="GO:0000981">
    <property type="term" value="F:DNA-binding transcription factor activity, RNA polymerase II-specific"/>
    <property type="evidence" value="ECO:0007669"/>
    <property type="project" value="TreeGrafter"/>
</dbReference>
<dbReference type="Pfam" id="PF23561">
    <property type="entry name" value="zf-C2H2_15"/>
    <property type="match status" value="1"/>
</dbReference>
<dbReference type="SMART" id="SM00355">
    <property type="entry name" value="ZnF_C2H2"/>
    <property type="match status" value="2"/>
</dbReference>
<dbReference type="SUPFAM" id="SSF57667">
    <property type="entry name" value="beta-beta-alpha zinc fingers"/>
    <property type="match status" value="2"/>
</dbReference>
<dbReference type="InterPro" id="IPR013087">
    <property type="entry name" value="Znf_C2H2_type"/>
</dbReference>
<feature type="domain" description="C2H2-type" evidence="10">
    <location>
        <begin position="349"/>
        <end position="379"/>
    </location>
</feature>
<dbReference type="InterPro" id="IPR056436">
    <property type="entry name" value="Znf-C2H2_ZIC1-5/GLI1-3-like"/>
</dbReference>
<keyword evidence="12" id="KW-1185">Reference proteome</keyword>
<accession>A0A8C4QHA9</accession>
<dbReference type="PROSITE" id="PS50157">
    <property type="entry name" value="ZINC_FINGER_C2H2_2"/>
    <property type="match status" value="2"/>
</dbReference>
<evidence type="ECO:0000256" key="4">
    <source>
        <dbReference type="ARBA" id="ARBA00022737"/>
    </source>
</evidence>